<evidence type="ECO:0000256" key="1">
    <source>
        <dbReference type="SAM" id="MobiDB-lite"/>
    </source>
</evidence>
<feature type="compositionally biased region" description="Basic and acidic residues" evidence="1">
    <location>
        <begin position="62"/>
        <end position="75"/>
    </location>
</feature>
<feature type="region of interest" description="Disordered" evidence="1">
    <location>
        <begin position="1"/>
        <end position="87"/>
    </location>
</feature>
<evidence type="ECO:0000313" key="2">
    <source>
        <dbReference type="EMBL" id="KEQ62075.1"/>
    </source>
</evidence>
<dbReference type="HOGENOM" id="CLU_1023018_0_0_1"/>
<organism evidence="2 3">
    <name type="scientific">Aureobasidium melanogenum (strain CBS 110374)</name>
    <name type="common">Aureobasidium pullulans var. melanogenum</name>
    <dbReference type="NCBI Taxonomy" id="1043003"/>
    <lineage>
        <taxon>Eukaryota</taxon>
        <taxon>Fungi</taxon>
        <taxon>Dikarya</taxon>
        <taxon>Ascomycota</taxon>
        <taxon>Pezizomycotina</taxon>
        <taxon>Dothideomycetes</taxon>
        <taxon>Dothideomycetidae</taxon>
        <taxon>Dothideales</taxon>
        <taxon>Saccotheciaceae</taxon>
        <taxon>Aureobasidium</taxon>
    </lineage>
</organism>
<dbReference type="Proteomes" id="UP000030672">
    <property type="component" value="Unassembled WGS sequence"/>
</dbReference>
<dbReference type="RefSeq" id="XP_040879098.1">
    <property type="nucleotide sequence ID" value="XM_041024765.1"/>
</dbReference>
<evidence type="ECO:0000313" key="3">
    <source>
        <dbReference type="Proteomes" id="UP000030672"/>
    </source>
</evidence>
<reference evidence="2 3" key="1">
    <citation type="journal article" date="2014" name="BMC Genomics">
        <title>Genome sequencing of four Aureobasidium pullulans varieties: biotechnological potential, stress tolerance, and description of new species.</title>
        <authorList>
            <person name="Gostin Ar C."/>
            <person name="Ohm R.A."/>
            <person name="Kogej T."/>
            <person name="Sonjak S."/>
            <person name="Turk M."/>
            <person name="Zajc J."/>
            <person name="Zalar P."/>
            <person name="Grube M."/>
            <person name="Sun H."/>
            <person name="Han J."/>
            <person name="Sharma A."/>
            <person name="Chiniquy J."/>
            <person name="Ngan C.Y."/>
            <person name="Lipzen A."/>
            <person name="Barry K."/>
            <person name="Grigoriev I.V."/>
            <person name="Gunde-Cimerman N."/>
        </authorList>
    </citation>
    <scope>NUCLEOTIDE SEQUENCE [LARGE SCALE GENOMIC DNA]</scope>
    <source>
        <strain evidence="2 3">CBS 110374</strain>
    </source>
</reference>
<dbReference type="GeneID" id="63918138"/>
<sequence length="272" mass="30406">MYEAMIAHNEQEAQIQAQTQGQDRAQSGRPGVEQPAPQKDGHYGLKEPPLPHVPSGQQQDMPHLEDLHLIPKDEEAEKDLEDGSAAASCAGHRLPAVNEEGMPRYFEHPHNRRADHPRPEECLALQKKNRKIAAVEAAKEKRFGHVPHAELESTATEEISRRSPSLRCRSRWPNRGFADYCNRQDNYNVRDAANIPRNGDQQLQTRAGNQQVQQYAVPAYQSQPPAHFPSPQALGDTFFQAPGPFGGNAYHDTPTTVNLQYGVAPSQQSQYE</sequence>
<proteinExistence type="predicted"/>
<feature type="compositionally biased region" description="Low complexity" evidence="1">
    <location>
        <begin position="12"/>
        <end position="25"/>
    </location>
</feature>
<protein>
    <submittedName>
        <fullName evidence="2">Uncharacterized protein</fullName>
    </submittedName>
</protein>
<name>A0A074VMX5_AURM1</name>
<dbReference type="EMBL" id="KL584835">
    <property type="protein sequence ID" value="KEQ62075.1"/>
    <property type="molecule type" value="Genomic_DNA"/>
</dbReference>
<gene>
    <name evidence="2" type="ORF">M437DRAFT_66523</name>
</gene>
<accession>A0A074VMX5</accession>
<keyword evidence="3" id="KW-1185">Reference proteome</keyword>
<dbReference type="AlphaFoldDB" id="A0A074VMX5"/>